<dbReference type="SMART" id="SM00904">
    <property type="entry name" value="Flavokinase"/>
    <property type="match status" value="1"/>
</dbReference>
<evidence type="ECO:0000256" key="1">
    <source>
        <dbReference type="ARBA" id="ARBA00002121"/>
    </source>
</evidence>
<evidence type="ECO:0000313" key="17">
    <source>
        <dbReference type="EMBL" id="TCS86512.1"/>
    </source>
</evidence>
<dbReference type="Proteomes" id="UP000295807">
    <property type="component" value="Unassembled WGS sequence"/>
</dbReference>
<feature type="domain" description="Riboflavin kinase" evidence="16">
    <location>
        <begin position="183"/>
        <end position="308"/>
    </location>
</feature>
<keyword evidence="9 15" id="KW-0418">Kinase</keyword>
<organism evidence="17 18">
    <name type="scientific">Anseongella ginsenosidimutans</name>
    <dbReference type="NCBI Taxonomy" id="496056"/>
    <lineage>
        <taxon>Bacteria</taxon>
        <taxon>Pseudomonadati</taxon>
        <taxon>Bacteroidota</taxon>
        <taxon>Sphingobacteriia</taxon>
        <taxon>Sphingobacteriales</taxon>
        <taxon>Sphingobacteriaceae</taxon>
        <taxon>Anseongella</taxon>
    </lineage>
</organism>
<dbReference type="GO" id="GO:0008531">
    <property type="term" value="F:riboflavin kinase activity"/>
    <property type="evidence" value="ECO:0007669"/>
    <property type="project" value="UniProtKB-UniRule"/>
</dbReference>
<evidence type="ECO:0000256" key="11">
    <source>
        <dbReference type="ARBA" id="ARBA00022840"/>
    </source>
</evidence>
<evidence type="ECO:0000256" key="10">
    <source>
        <dbReference type="ARBA" id="ARBA00022827"/>
    </source>
</evidence>
<dbReference type="InterPro" id="IPR004821">
    <property type="entry name" value="Cyt_trans-like"/>
</dbReference>
<dbReference type="OrthoDB" id="9803667at2"/>
<dbReference type="InterPro" id="IPR023468">
    <property type="entry name" value="Riboflavin_kinase"/>
</dbReference>
<dbReference type="GO" id="GO:0009231">
    <property type="term" value="P:riboflavin biosynthetic process"/>
    <property type="evidence" value="ECO:0007669"/>
    <property type="project" value="InterPro"/>
</dbReference>
<dbReference type="Pfam" id="PF01687">
    <property type="entry name" value="Flavokinase"/>
    <property type="match status" value="1"/>
</dbReference>
<dbReference type="InterPro" id="IPR014729">
    <property type="entry name" value="Rossmann-like_a/b/a_fold"/>
</dbReference>
<evidence type="ECO:0000256" key="8">
    <source>
        <dbReference type="ARBA" id="ARBA00022741"/>
    </source>
</evidence>
<accession>A0A4R3KPC0</accession>
<dbReference type="PANTHER" id="PTHR22749">
    <property type="entry name" value="RIBOFLAVIN KINASE/FMN ADENYLYLTRANSFERASE"/>
    <property type="match status" value="1"/>
</dbReference>
<comment type="pathway">
    <text evidence="3 15">Cofactor biosynthesis; FMN biosynthesis; FMN from riboflavin (ATP route): step 1/1.</text>
</comment>
<evidence type="ECO:0000256" key="14">
    <source>
        <dbReference type="ARBA" id="ARBA00049494"/>
    </source>
</evidence>
<keyword evidence="5 15" id="KW-0288">FMN</keyword>
<dbReference type="Gene3D" id="3.40.50.620">
    <property type="entry name" value="HUPs"/>
    <property type="match status" value="1"/>
</dbReference>
<evidence type="ECO:0000256" key="13">
    <source>
        <dbReference type="ARBA" id="ARBA00047880"/>
    </source>
</evidence>
<keyword evidence="6 15" id="KW-0808">Transferase</keyword>
<comment type="similarity">
    <text evidence="15">Belongs to the ribF family.</text>
</comment>
<comment type="function">
    <text evidence="1">Catalyzes the phosphorylation of riboflavin to FMN followed by the adenylation of FMN to FAD.</text>
</comment>
<keyword evidence="8 15" id="KW-0547">Nucleotide-binding</keyword>
<dbReference type="PANTHER" id="PTHR22749:SF6">
    <property type="entry name" value="RIBOFLAVIN KINASE"/>
    <property type="match status" value="1"/>
</dbReference>
<evidence type="ECO:0000256" key="5">
    <source>
        <dbReference type="ARBA" id="ARBA00022643"/>
    </source>
</evidence>
<dbReference type="EC" id="2.7.7.2" evidence="15"/>
<reference evidence="17 18" key="1">
    <citation type="submission" date="2019-03" db="EMBL/GenBank/DDBJ databases">
        <title>Genomic Encyclopedia of Type Strains, Phase IV (KMG-IV): sequencing the most valuable type-strain genomes for metagenomic binning, comparative biology and taxonomic classification.</title>
        <authorList>
            <person name="Goeker M."/>
        </authorList>
    </citation>
    <scope>NUCLEOTIDE SEQUENCE [LARGE SCALE GENOMIC DNA]</scope>
    <source>
        <strain evidence="17 18">DSM 21100</strain>
    </source>
</reference>
<dbReference type="NCBIfam" id="TIGR00125">
    <property type="entry name" value="cyt_tran_rel"/>
    <property type="match status" value="1"/>
</dbReference>
<dbReference type="SUPFAM" id="SSF82114">
    <property type="entry name" value="Riboflavin kinase-like"/>
    <property type="match status" value="1"/>
</dbReference>
<name>A0A4R3KPC0_9SPHI</name>
<dbReference type="InterPro" id="IPR015864">
    <property type="entry name" value="FAD_synthase"/>
</dbReference>
<evidence type="ECO:0000256" key="3">
    <source>
        <dbReference type="ARBA" id="ARBA00005201"/>
    </source>
</evidence>
<keyword evidence="12" id="KW-0511">Multifunctional enzyme</keyword>
<evidence type="ECO:0000256" key="4">
    <source>
        <dbReference type="ARBA" id="ARBA00022630"/>
    </source>
</evidence>
<dbReference type="CDD" id="cd02064">
    <property type="entry name" value="FAD_synthetase_N"/>
    <property type="match status" value="1"/>
</dbReference>
<comment type="caution">
    <text evidence="17">The sequence shown here is derived from an EMBL/GenBank/DDBJ whole genome shotgun (WGS) entry which is preliminary data.</text>
</comment>
<comment type="pathway">
    <text evidence="2 15">Cofactor biosynthesis; FAD biosynthesis; FAD from FMN: step 1/1.</text>
</comment>
<evidence type="ECO:0000256" key="15">
    <source>
        <dbReference type="PIRNR" id="PIRNR004491"/>
    </source>
</evidence>
<dbReference type="PIRSF" id="PIRSF004491">
    <property type="entry name" value="FAD_Synth"/>
    <property type="match status" value="1"/>
</dbReference>
<keyword evidence="11 15" id="KW-0067">ATP-binding</keyword>
<dbReference type="EC" id="2.7.1.26" evidence="15"/>
<evidence type="ECO:0000256" key="9">
    <source>
        <dbReference type="ARBA" id="ARBA00022777"/>
    </source>
</evidence>
<dbReference type="FunFam" id="3.40.50.620:FF:000021">
    <property type="entry name" value="Riboflavin biosynthesis protein"/>
    <property type="match status" value="1"/>
</dbReference>
<dbReference type="Gene3D" id="2.40.30.30">
    <property type="entry name" value="Riboflavin kinase-like"/>
    <property type="match status" value="1"/>
</dbReference>
<dbReference type="UniPathway" id="UPA00276">
    <property type="reaction ID" value="UER00406"/>
</dbReference>
<evidence type="ECO:0000259" key="16">
    <source>
        <dbReference type="SMART" id="SM00904"/>
    </source>
</evidence>
<evidence type="ECO:0000313" key="18">
    <source>
        <dbReference type="Proteomes" id="UP000295807"/>
    </source>
</evidence>
<comment type="catalytic activity">
    <reaction evidence="14 15">
        <text>FMN + ATP + H(+) = FAD + diphosphate</text>
        <dbReference type="Rhea" id="RHEA:17237"/>
        <dbReference type="ChEBI" id="CHEBI:15378"/>
        <dbReference type="ChEBI" id="CHEBI:30616"/>
        <dbReference type="ChEBI" id="CHEBI:33019"/>
        <dbReference type="ChEBI" id="CHEBI:57692"/>
        <dbReference type="ChEBI" id="CHEBI:58210"/>
        <dbReference type="EC" id="2.7.7.2"/>
    </reaction>
</comment>
<sequence>MKVYHSFEQYRPVPNPILTVGTFDGVHYGHQKILERLKDIARQNHGETVILTFFPHPRMILHPEDTSLKLLSTVEEKIRLLEKAGIDHLLLIPFTRDFSNLSSIQFIEEILVKTIGVKKLVIGYDHRFGKNREGTFEELKANGAKYGFDVEEIPEQDINHVAVSSTKIRTALASGKAAIANEYLGYAYPICGQVVKGDQLGRKLGYPTANLFVEESYKLIPRDGIYAVNVLLGARRLQGMLYIGHRPTINGMARNIEVNIFDFREEIYYQRLTLELLKFIREDQKFDTLEALTAQIGRDKEDCLQFFASR</sequence>
<dbReference type="RefSeq" id="WP_132129526.1">
    <property type="nucleotide sequence ID" value="NZ_CP042432.1"/>
</dbReference>
<proteinExistence type="inferred from homology"/>
<keyword evidence="18" id="KW-1185">Reference proteome</keyword>
<dbReference type="Pfam" id="PF06574">
    <property type="entry name" value="FAD_syn"/>
    <property type="match status" value="1"/>
</dbReference>
<dbReference type="GO" id="GO:0006747">
    <property type="term" value="P:FAD biosynthetic process"/>
    <property type="evidence" value="ECO:0007669"/>
    <property type="project" value="UniProtKB-UniRule"/>
</dbReference>
<dbReference type="InterPro" id="IPR002606">
    <property type="entry name" value="Riboflavin_kinase_bac"/>
</dbReference>
<keyword evidence="10 15" id="KW-0274">FAD</keyword>
<dbReference type="SUPFAM" id="SSF52374">
    <property type="entry name" value="Nucleotidylyl transferase"/>
    <property type="match status" value="1"/>
</dbReference>
<dbReference type="InterPro" id="IPR023465">
    <property type="entry name" value="Riboflavin_kinase_dom_sf"/>
</dbReference>
<dbReference type="NCBIfam" id="TIGR00083">
    <property type="entry name" value="ribF"/>
    <property type="match status" value="1"/>
</dbReference>
<evidence type="ECO:0000256" key="7">
    <source>
        <dbReference type="ARBA" id="ARBA00022695"/>
    </source>
</evidence>
<evidence type="ECO:0000256" key="12">
    <source>
        <dbReference type="ARBA" id="ARBA00023268"/>
    </source>
</evidence>
<dbReference type="AlphaFoldDB" id="A0A4R3KPC0"/>
<dbReference type="UniPathway" id="UPA00277">
    <property type="reaction ID" value="UER00407"/>
</dbReference>
<comment type="catalytic activity">
    <reaction evidence="13 15">
        <text>riboflavin + ATP = FMN + ADP + H(+)</text>
        <dbReference type="Rhea" id="RHEA:14357"/>
        <dbReference type="ChEBI" id="CHEBI:15378"/>
        <dbReference type="ChEBI" id="CHEBI:30616"/>
        <dbReference type="ChEBI" id="CHEBI:57986"/>
        <dbReference type="ChEBI" id="CHEBI:58210"/>
        <dbReference type="ChEBI" id="CHEBI:456216"/>
        <dbReference type="EC" id="2.7.1.26"/>
    </reaction>
</comment>
<evidence type="ECO:0000256" key="2">
    <source>
        <dbReference type="ARBA" id="ARBA00004726"/>
    </source>
</evidence>
<keyword evidence="7 15" id="KW-0548">Nucleotidyltransferase</keyword>
<dbReference type="InterPro" id="IPR015865">
    <property type="entry name" value="Riboflavin_kinase_bac/euk"/>
</dbReference>
<dbReference type="GO" id="GO:0003919">
    <property type="term" value="F:FMN adenylyltransferase activity"/>
    <property type="evidence" value="ECO:0007669"/>
    <property type="project" value="UniProtKB-UniRule"/>
</dbReference>
<dbReference type="NCBIfam" id="NF004160">
    <property type="entry name" value="PRK05627.1-3"/>
    <property type="match status" value="1"/>
</dbReference>
<keyword evidence="4 15" id="KW-0285">Flavoprotein</keyword>
<dbReference type="NCBIfam" id="NF004162">
    <property type="entry name" value="PRK05627.1-5"/>
    <property type="match status" value="1"/>
</dbReference>
<protein>
    <recommendedName>
        <fullName evidence="15">Riboflavin biosynthesis protein</fullName>
    </recommendedName>
    <domain>
        <recommendedName>
            <fullName evidence="15">Riboflavin kinase</fullName>
            <ecNumber evidence="15">2.7.1.26</ecNumber>
        </recommendedName>
        <alternativeName>
            <fullName evidence="15">Flavokinase</fullName>
        </alternativeName>
    </domain>
    <domain>
        <recommendedName>
            <fullName evidence="15">FMN adenylyltransferase</fullName>
            <ecNumber evidence="15">2.7.7.2</ecNumber>
        </recommendedName>
        <alternativeName>
            <fullName evidence="15">FAD pyrophosphorylase</fullName>
        </alternativeName>
        <alternativeName>
            <fullName evidence="15">FAD synthase</fullName>
        </alternativeName>
    </domain>
</protein>
<dbReference type="GO" id="GO:0005524">
    <property type="term" value="F:ATP binding"/>
    <property type="evidence" value="ECO:0007669"/>
    <property type="project" value="UniProtKB-UniRule"/>
</dbReference>
<dbReference type="EMBL" id="SMAD01000007">
    <property type="protein sequence ID" value="TCS86512.1"/>
    <property type="molecule type" value="Genomic_DNA"/>
</dbReference>
<evidence type="ECO:0000256" key="6">
    <source>
        <dbReference type="ARBA" id="ARBA00022679"/>
    </source>
</evidence>
<dbReference type="GO" id="GO:0009398">
    <property type="term" value="P:FMN biosynthetic process"/>
    <property type="evidence" value="ECO:0007669"/>
    <property type="project" value="UniProtKB-UniRule"/>
</dbReference>
<gene>
    <name evidence="17" type="ORF">EDD80_10745</name>
</gene>